<gene>
    <name evidence="1" type="ORF">SDC9_69310</name>
</gene>
<dbReference type="EMBL" id="VSSQ01003898">
    <property type="protein sequence ID" value="MPM22851.1"/>
    <property type="molecule type" value="Genomic_DNA"/>
</dbReference>
<dbReference type="AlphaFoldDB" id="A0A644Y4J8"/>
<organism evidence="1">
    <name type="scientific">bioreactor metagenome</name>
    <dbReference type="NCBI Taxonomy" id="1076179"/>
    <lineage>
        <taxon>unclassified sequences</taxon>
        <taxon>metagenomes</taxon>
        <taxon>ecological metagenomes</taxon>
    </lineage>
</organism>
<reference evidence="1" key="1">
    <citation type="submission" date="2019-08" db="EMBL/GenBank/DDBJ databases">
        <authorList>
            <person name="Kucharzyk K."/>
            <person name="Murdoch R.W."/>
            <person name="Higgins S."/>
            <person name="Loffler F."/>
        </authorList>
    </citation>
    <scope>NUCLEOTIDE SEQUENCE</scope>
</reference>
<proteinExistence type="predicted"/>
<comment type="caution">
    <text evidence="1">The sequence shown here is derived from an EMBL/GenBank/DDBJ whole genome shotgun (WGS) entry which is preliminary data.</text>
</comment>
<name>A0A644Y4J8_9ZZZZ</name>
<protein>
    <submittedName>
        <fullName evidence="1">Uncharacterized protein</fullName>
    </submittedName>
</protein>
<sequence length="139" mass="16176">MTDSIRFIILNTDNCFFYLKRFHENRDTNQNFLTMLQHQLVVAGQIRFAFNGIDNQNFCFFSGRRRKFHVSGESSTSQSDDAGILHFFNYLFFGKITFSFDNSTSVNGIQPLITIYINKYGRTFISGSIQLHVNLIYLT</sequence>
<accession>A0A644Y4J8</accession>
<evidence type="ECO:0000313" key="1">
    <source>
        <dbReference type="EMBL" id="MPM22851.1"/>
    </source>
</evidence>